<evidence type="ECO:0000313" key="2">
    <source>
        <dbReference type="Proteomes" id="UP000195043"/>
    </source>
</evidence>
<dbReference type="Proteomes" id="UP000195043">
    <property type="component" value="Unassembled WGS sequence"/>
</dbReference>
<evidence type="ECO:0008006" key="3">
    <source>
        <dbReference type="Google" id="ProtNLM"/>
    </source>
</evidence>
<keyword evidence="2" id="KW-1185">Reference proteome</keyword>
<dbReference type="CDD" id="cd00945">
    <property type="entry name" value="Aldolase_Class_I"/>
    <property type="match status" value="1"/>
</dbReference>
<dbReference type="EMBL" id="NGKU01000001">
    <property type="protein sequence ID" value="OTN77740.1"/>
    <property type="molecule type" value="Genomic_DNA"/>
</dbReference>
<gene>
    <name evidence="1" type="ORF">A5886_002841</name>
</gene>
<reference evidence="1 2" key="1">
    <citation type="submission" date="2017-05" db="EMBL/GenBank/DDBJ databases">
        <title>The Genome Sequence of Enterococcus sp. 8G7_MSG3316.</title>
        <authorList>
            <consortium name="The Broad Institute Genomics Platform"/>
            <consortium name="The Broad Institute Genomic Center for Infectious Diseases"/>
            <person name="Earl A."/>
            <person name="Manson A."/>
            <person name="Schwartman J."/>
            <person name="Gilmore M."/>
            <person name="Abouelleil A."/>
            <person name="Cao P."/>
            <person name="Chapman S."/>
            <person name="Cusick C."/>
            <person name="Shea T."/>
            <person name="Young S."/>
            <person name="Neafsey D."/>
            <person name="Nusbaum C."/>
            <person name="Birren B."/>
        </authorList>
    </citation>
    <scope>NUCLEOTIDE SEQUENCE [LARGE SCALE GENOMIC DNA]</scope>
    <source>
        <strain evidence="1 2">8G7_MSG3316</strain>
    </source>
</reference>
<dbReference type="OrthoDB" id="2186776at2"/>
<protein>
    <recommendedName>
        <fullName evidence="3">Deoxyribose-phosphate aldolase</fullName>
    </recommendedName>
</protein>
<dbReference type="SUPFAM" id="SSF51569">
    <property type="entry name" value="Aldolase"/>
    <property type="match status" value="1"/>
</dbReference>
<sequence length="212" mass="22931">MDTQQRAVSYRLLAADLTDWHLKDAIIYCQQGAVDEIVVLPSAIRRAKQLAQTSDLQIGGVIDYPLAQGTMAKVAFEMGRAFMDGADFLEVWLPSSVLLDNSRGFEELIETIRSLTLSGGEVRLGLQTESMNELTKIQVAQQLKARNWPSVVLGQGTPLADAIHDVTLFALDGGPQLSIQSNPEGVDAAAYDQLIEAGAAKVSIPFANMDSL</sequence>
<proteinExistence type="predicted"/>
<comment type="caution">
    <text evidence="1">The sequence shown here is derived from an EMBL/GenBank/DDBJ whole genome shotgun (WGS) entry which is preliminary data.</text>
</comment>
<dbReference type="InterPro" id="IPR013785">
    <property type="entry name" value="Aldolase_TIM"/>
</dbReference>
<organism evidence="1 2">
    <name type="scientific">Candidatus Enterococcus testudinis</name>
    <dbReference type="NCBI Taxonomy" id="1834191"/>
    <lineage>
        <taxon>Bacteria</taxon>
        <taxon>Bacillati</taxon>
        <taxon>Bacillota</taxon>
        <taxon>Bacilli</taxon>
        <taxon>Lactobacillales</taxon>
        <taxon>Enterococcaceae</taxon>
        <taxon>Enterococcus</taxon>
    </lineage>
</organism>
<name>A0A242AA31_9ENTE</name>
<dbReference type="Gene3D" id="3.20.20.70">
    <property type="entry name" value="Aldolase class I"/>
    <property type="match status" value="1"/>
</dbReference>
<dbReference type="RefSeq" id="WP_086275733.1">
    <property type="nucleotide sequence ID" value="NZ_NGKU01000001.1"/>
</dbReference>
<accession>A0A242AA31</accession>
<dbReference type="AlphaFoldDB" id="A0A242AA31"/>
<evidence type="ECO:0000313" key="1">
    <source>
        <dbReference type="EMBL" id="OTN77740.1"/>
    </source>
</evidence>
<dbReference type="STRING" id="1834191.A5886_002841"/>